<dbReference type="AlphaFoldDB" id="A0A934VG66"/>
<dbReference type="Gene3D" id="1.25.40.10">
    <property type="entry name" value="Tetratricopeptide repeat domain"/>
    <property type="match status" value="1"/>
</dbReference>
<gene>
    <name evidence="1" type="ORF">JIN81_12090</name>
</gene>
<protein>
    <recommendedName>
        <fullName evidence="3">Tetratricopeptide repeat protein</fullName>
    </recommendedName>
</protein>
<accession>A0A934VG66</accession>
<dbReference type="SUPFAM" id="SSF48452">
    <property type="entry name" value="TPR-like"/>
    <property type="match status" value="1"/>
</dbReference>
<dbReference type="EMBL" id="JAENII010000009">
    <property type="protein sequence ID" value="MBK1827761.1"/>
    <property type="molecule type" value="Genomic_DNA"/>
</dbReference>
<name>A0A934VG66_9BACT</name>
<evidence type="ECO:0000313" key="1">
    <source>
        <dbReference type="EMBL" id="MBK1827761.1"/>
    </source>
</evidence>
<evidence type="ECO:0008006" key="3">
    <source>
        <dbReference type="Google" id="ProtNLM"/>
    </source>
</evidence>
<dbReference type="RefSeq" id="WP_200279774.1">
    <property type="nucleotide sequence ID" value="NZ_JAENII010000009.1"/>
</dbReference>
<reference evidence="1" key="1">
    <citation type="submission" date="2021-01" db="EMBL/GenBank/DDBJ databases">
        <title>Modified the classification status of verrucomicrobia.</title>
        <authorList>
            <person name="Feng X."/>
        </authorList>
    </citation>
    <scope>NUCLEOTIDE SEQUENCE</scope>
    <source>
        <strain evidence="1">KCTC 22201</strain>
    </source>
</reference>
<organism evidence="1 2">
    <name type="scientific">Haloferula rosea</name>
    <dbReference type="NCBI Taxonomy" id="490093"/>
    <lineage>
        <taxon>Bacteria</taxon>
        <taxon>Pseudomonadati</taxon>
        <taxon>Verrucomicrobiota</taxon>
        <taxon>Verrucomicrobiia</taxon>
        <taxon>Verrucomicrobiales</taxon>
        <taxon>Verrucomicrobiaceae</taxon>
        <taxon>Haloferula</taxon>
    </lineage>
</organism>
<dbReference type="InterPro" id="IPR011990">
    <property type="entry name" value="TPR-like_helical_dom_sf"/>
</dbReference>
<sequence>MSKTKPSHVCFHLSCWTLGMVAFVQILIAGLAVSVRVEAAREVRVEERVVTRLINVAPEPTVAPDEPAPPVVALPPPPELPPIPTLPPARPLDAPPIADPVVERLVMEAREARVAEDMGSAIVKLEEARAKAPDEPNVHYELGLVYETMAAFDPTLAEKAGESYQKVFELGTTGAGALYPLAARKLRDGIARPADFRGKLALGRTRIFKDETFQNGERVVLTIPVSAAPGSEPEADDFFVQVDFFDKPNTGDPIPASPDSSTTVEWISGGIDWLGGEELLRVTYILPEPDPSRSHLFGRRKYYGQVVKLMFKNELIDSQAWPRHLATQTIGPEPAGLDPLFLDRELLPPDFDPNMPLLPPLVDEIPLPGLPPLPER</sequence>
<dbReference type="Proteomes" id="UP000658278">
    <property type="component" value="Unassembled WGS sequence"/>
</dbReference>
<evidence type="ECO:0000313" key="2">
    <source>
        <dbReference type="Proteomes" id="UP000658278"/>
    </source>
</evidence>
<comment type="caution">
    <text evidence="1">The sequence shown here is derived from an EMBL/GenBank/DDBJ whole genome shotgun (WGS) entry which is preliminary data.</text>
</comment>
<proteinExistence type="predicted"/>
<keyword evidence="2" id="KW-1185">Reference proteome</keyword>